<dbReference type="GO" id="GO:0016747">
    <property type="term" value="F:acyltransferase activity, transferring groups other than amino-acyl groups"/>
    <property type="evidence" value="ECO:0007669"/>
    <property type="project" value="InterPro"/>
</dbReference>
<dbReference type="SUPFAM" id="SSF55729">
    <property type="entry name" value="Acyl-CoA N-acyltransferases (Nat)"/>
    <property type="match status" value="1"/>
</dbReference>
<feature type="domain" description="N-acetyltransferase" evidence="1">
    <location>
        <begin position="12"/>
        <end position="149"/>
    </location>
</feature>
<dbReference type="EMBL" id="MN739163">
    <property type="protein sequence ID" value="QHS91793.1"/>
    <property type="molecule type" value="Genomic_DNA"/>
</dbReference>
<sequence>MQEAFFDTPDLIEFLEQNKMMAEFERVINNDGPLEFTQENILGDYFTDKRNIRYFIIWKRKRIIFTARMFLPFGKGTTGIITMVHTDKEYRRKGICSSSFKKIFQEYPVKKWYLELHKDNISAFLAYMKIGFVPTTKQHNPDIICMSYS</sequence>
<dbReference type="Gene3D" id="3.40.630.30">
    <property type="match status" value="1"/>
</dbReference>
<dbReference type="Pfam" id="PF00583">
    <property type="entry name" value="Acetyltransf_1"/>
    <property type="match status" value="1"/>
</dbReference>
<dbReference type="InterPro" id="IPR000182">
    <property type="entry name" value="GNAT_dom"/>
</dbReference>
<accession>A0A6C0BKE3</accession>
<dbReference type="CDD" id="cd04301">
    <property type="entry name" value="NAT_SF"/>
    <property type="match status" value="1"/>
</dbReference>
<reference evidence="2" key="1">
    <citation type="journal article" date="2020" name="Nature">
        <title>Giant virus diversity and host interactions through global metagenomics.</title>
        <authorList>
            <person name="Schulz F."/>
            <person name="Roux S."/>
            <person name="Paez-Espino D."/>
            <person name="Jungbluth S."/>
            <person name="Walsh D.A."/>
            <person name="Denef V.J."/>
            <person name="McMahon K.D."/>
            <person name="Konstantinidis K.T."/>
            <person name="Eloe-Fadrosh E.A."/>
            <person name="Kyrpides N.C."/>
            <person name="Woyke T."/>
        </authorList>
    </citation>
    <scope>NUCLEOTIDE SEQUENCE</scope>
    <source>
        <strain evidence="2">GVMAG-M-3300013006-15</strain>
    </source>
</reference>
<proteinExistence type="predicted"/>
<organism evidence="2">
    <name type="scientific">viral metagenome</name>
    <dbReference type="NCBI Taxonomy" id="1070528"/>
    <lineage>
        <taxon>unclassified sequences</taxon>
        <taxon>metagenomes</taxon>
        <taxon>organismal metagenomes</taxon>
    </lineage>
</organism>
<dbReference type="PROSITE" id="PS51186">
    <property type="entry name" value="GNAT"/>
    <property type="match status" value="1"/>
</dbReference>
<name>A0A6C0BKE3_9ZZZZ</name>
<protein>
    <recommendedName>
        <fullName evidence="1">N-acetyltransferase domain-containing protein</fullName>
    </recommendedName>
</protein>
<dbReference type="InterPro" id="IPR016181">
    <property type="entry name" value="Acyl_CoA_acyltransferase"/>
</dbReference>
<evidence type="ECO:0000313" key="2">
    <source>
        <dbReference type="EMBL" id="QHS91793.1"/>
    </source>
</evidence>
<dbReference type="AlphaFoldDB" id="A0A6C0BKE3"/>
<evidence type="ECO:0000259" key="1">
    <source>
        <dbReference type="PROSITE" id="PS51186"/>
    </source>
</evidence>